<keyword evidence="2" id="KW-0812">Transmembrane</keyword>
<dbReference type="Proteomes" id="UP000001745">
    <property type="component" value="Unassembled WGS sequence"/>
</dbReference>
<evidence type="ECO:0000256" key="2">
    <source>
        <dbReference type="SAM" id="Phobius"/>
    </source>
</evidence>
<feature type="transmembrane region" description="Helical" evidence="2">
    <location>
        <begin position="51"/>
        <end position="71"/>
    </location>
</feature>
<dbReference type="VEuPathDB" id="FungiDB:TSTA_043270"/>
<dbReference type="EMBL" id="EQ962657">
    <property type="protein sequence ID" value="EED14852.1"/>
    <property type="molecule type" value="Genomic_DNA"/>
</dbReference>
<dbReference type="AlphaFoldDB" id="B8MK35"/>
<dbReference type="GeneID" id="8104969"/>
<sequence length="427" mass="49133">MRKTRYSYAQRVELNKWFARSHDVLDASHESSYEHDEDHHTTGSTGSKTGLIVGIVVGLSLGVLILVLLYIRRRSIPYVRNWRFPWLSQPDDKDILTRRNTRNANQKFLWKHDDLESRSSTSMEYQTVLTRPIASPRVTENPWPRLKRLSRRRSRGVQEIIGTSKRPFATQPEQSPSSVPSFPLKTETSQSIITNDNEISTDYTNNQTELPRKKQFPESSWLILSPSKSDDQTNIETISRPETARTSRVTIPSYYYQYYRKYFDRDNYRVQSQQYPESRFSTSRDSDMISFGRPSMVLSSYQKRGTFSTIRPASSVTSKTLSQNYKDPLTPMSADPNFAYFEFDVHVLQKPKQVVVPARRNKSMDTNDESIIQRDKKNGHAPAASIATVSTAPIFRQHPGDEVDLESAARVGRVRSSLLNGLIVHRN</sequence>
<evidence type="ECO:0000256" key="1">
    <source>
        <dbReference type="SAM" id="MobiDB-lite"/>
    </source>
</evidence>
<evidence type="ECO:0000313" key="3">
    <source>
        <dbReference type="EMBL" id="EED14852.1"/>
    </source>
</evidence>
<gene>
    <name evidence="3" type="ORF">TSTA_043270</name>
</gene>
<keyword evidence="2" id="KW-1133">Transmembrane helix</keyword>
<feature type="region of interest" description="Disordered" evidence="1">
    <location>
        <begin position="161"/>
        <end position="184"/>
    </location>
</feature>
<dbReference type="RefSeq" id="XP_002484805.1">
    <property type="nucleotide sequence ID" value="XM_002484760.1"/>
</dbReference>
<keyword evidence="2" id="KW-0472">Membrane</keyword>
<feature type="compositionally biased region" description="Polar residues" evidence="1">
    <location>
        <begin position="171"/>
        <end position="184"/>
    </location>
</feature>
<name>B8MK35_TALSN</name>
<dbReference type="InParanoid" id="B8MK35"/>
<organism evidence="3 4">
    <name type="scientific">Talaromyces stipitatus (strain ATCC 10500 / CBS 375.48 / QM 6759 / NRRL 1006)</name>
    <name type="common">Penicillium stipitatum</name>
    <dbReference type="NCBI Taxonomy" id="441959"/>
    <lineage>
        <taxon>Eukaryota</taxon>
        <taxon>Fungi</taxon>
        <taxon>Dikarya</taxon>
        <taxon>Ascomycota</taxon>
        <taxon>Pezizomycotina</taxon>
        <taxon>Eurotiomycetes</taxon>
        <taxon>Eurotiomycetidae</taxon>
        <taxon>Eurotiales</taxon>
        <taxon>Trichocomaceae</taxon>
        <taxon>Talaromyces</taxon>
        <taxon>Talaromyces sect. Talaromyces</taxon>
    </lineage>
</organism>
<dbReference type="OrthoDB" id="10576799at2759"/>
<keyword evidence="4" id="KW-1185">Reference proteome</keyword>
<evidence type="ECO:0000313" key="4">
    <source>
        <dbReference type="Proteomes" id="UP000001745"/>
    </source>
</evidence>
<reference evidence="4" key="1">
    <citation type="journal article" date="2015" name="Genome Announc.">
        <title>Genome sequence of the AIDS-associated pathogen Penicillium marneffei (ATCC18224) and its near taxonomic relative Talaromyces stipitatus (ATCC10500).</title>
        <authorList>
            <person name="Nierman W.C."/>
            <person name="Fedorova-Abrams N.D."/>
            <person name="Andrianopoulos A."/>
        </authorList>
    </citation>
    <scope>NUCLEOTIDE SEQUENCE [LARGE SCALE GENOMIC DNA]</scope>
    <source>
        <strain evidence="4">ATCC 10500 / CBS 375.48 / QM 6759 / NRRL 1006</strain>
    </source>
</reference>
<proteinExistence type="predicted"/>
<dbReference type="HOGENOM" id="CLU_713909_0_0_1"/>
<accession>B8MK35</accession>
<dbReference type="CDD" id="cd12087">
    <property type="entry name" value="TM_EGFR-like"/>
    <property type="match status" value="1"/>
</dbReference>
<protein>
    <submittedName>
        <fullName evidence="3">Uncharacterized protein</fullName>
    </submittedName>
</protein>